<evidence type="ECO:0000313" key="3">
    <source>
        <dbReference type="Proteomes" id="UP000676409"/>
    </source>
</evidence>
<dbReference type="PANTHER" id="PTHR38075:SF1">
    <property type="entry name" value="DUF4139 DOMAIN-CONTAINING PROTEIN"/>
    <property type="match status" value="1"/>
</dbReference>
<dbReference type="EMBL" id="CP073078">
    <property type="protein sequence ID" value="QUD87476.1"/>
    <property type="molecule type" value="Genomic_DNA"/>
</dbReference>
<reference evidence="2" key="1">
    <citation type="submission" date="2021-04" db="EMBL/GenBank/DDBJ databases">
        <title>The complete genome sequence of Caulobacter sp. S6.</title>
        <authorList>
            <person name="Tang Y."/>
            <person name="Ouyang W."/>
            <person name="Liu Q."/>
            <person name="Huang B."/>
            <person name="Guo Z."/>
            <person name="Lei P."/>
        </authorList>
    </citation>
    <scope>NUCLEOTIDE SEQUENCE</scope>
    <source>
        <strain evidence="2">S6</strain>
    </source>
</reference>
<dbReference type="KEGG" id="caul:KCG34_20855"/>
<keyword evidence="1" id="KW-0732">Signal</keyword>
<dbReference type="AlphaFoldDB" id="A0A975G017"/>
<protein>
    <submittedName>
        <fullName evidence="2">DUF4139 domain-containing protein</fullName>
    </submittedName>
</protein>
<feature type="chain" id="PRO_5037055974" evidence="1">
    <location>
        <begin position="21"/>
        <end position="531"/>
    </location>
</feature>
<evidence type="ECO:0000256" key="1">
    <source>
        <dbReference type="SAM" id="SignalP"/>
    </source>
</evidence>
<name>A0A975G017_9CAUL</name>
<evidence type="ECO:0000313" key="2">
    <source>
        <dbReference type="EMBL" id="QUD87476.1"/>
    </source>
</evidence>
<gene>
    <name evidence="2" type="ORF">KCG34_20855</name>
</gene>
<proteinExistence type="predicted"/>
<dbReference type="Proteomes" id="UP000676409">
    <property type="component" value="Chromosome"/>
</dbReference>
<keyword evidence="3" id="KW-1185">Reference proteome</keyword>
<dbReference type="PANTHER" id="PTHR38075">
    <property type="entry name" value="DUF4139 DOMAIN-CONTAINING PROTEIN"/>
    <property type="match status" value="1"/>
</dbReference>
<sequence>MGGRLTQLIFAVALALPVLARADTISAAPEKVEVVVYRDRPARGADLAREDPDSAHGLALVTETRTVDLPAGRTRLSFEGVADGIIPESAAVEGLPGSLAERNFDYDLLSPGSLIAHLTDQPVHIVRTDRKTGRETSEAATVRAGPDGVVLQTAAGVEALRCSGGPEKLVFDSLPKGLASRPTLSVVTDTPAAGRYQVRVSYLSVRIDWAADYVARISPDGKSLDLTGWITLANHSAASFADAPTAVVAGRLARVPADLPTAAPQHLKTGCWPMGTSHHGVPRPEIPAPPPPPPMALMAPMPAPPGMREEVVVTAQKRTVQTDLGDYKLYSLVEPTTVAAHQVKQVQFLHQAKVGFDPVYRYDVEIGDNGEAPPPDQTIPTRLVLRLKNKAADGLGEALPAGLVSFRQAEPGAPGHELFLGQAGMRDVPVNEPFELNLAQSPEVVVRQEIVSAKQLGWGTDHRRLRAEIAVSLFNHRADAVITEVRQPQAEGLTIVAESLSHDIRDGAPAWRIALAARSETTLTYTVEFDN</sequence>
<accession>A0A975G017</accession>
<feature type="signal peptide" evidence="1">
    <location>
        <begin position="1"/>
        <end position="20"/>
    </location>
</feature>
<dbReference type="RefSeq" id="WP_211937528.1">
    <property type="nucleotide sequence ID" value="NZ_CP073078.1"/>
</dbReference>
<organism evidence="2 3">
    <name type="scientific">Phenylobacterium montanum</name>
    <dbReference type="NCBI Taxonomy" id="2823693"/>
    <lineage>
        <taxon>Bacteria</taxon>
        <taxon>Pseudomonadati</taxon>
        <taxon>Pseudomonadota</taxon>
        <taxon>Alphaproteobacteria</taxon>
        <taxon>Caulobacterales</taxon>
        <taxon>Caulobacteraceae</taxon>
        <taxon>Phenylobacterium</taxon>
    </lineage>
</organism>